<dbReference type="InterPro" id="IPR001537">
    <property type="entry name" value="SpoU_MeTrfase"/>
</dbReference>
<dbReference type="Pfam" id="PF00588">
    <property type="entry name" value="SpoU_methylase"/>
    <property type="match status" value="1"/>
</dbReference>
<dbReference type="EMBL" id="BKCN01000040">
    <property type="protein sequence ID" value="GER05668.1"/>
    <property type="molecule type" value="Genomic_DNA"/>
</dbReference>
<dbReference type="PANTHER" id="PTHR46429">
    <property type="entry name" value="23S RRNA (GUANOSINE-2'-O-)-METHYLTRANSFERASE RLMB"/>
    <property type="match status" value="1"/>
</dbReference>
<organism evidence="4 5">
    <name type="scientific">Iodidimonas nitroreducens</name>
    <dbReference type="NCBI Taxonomy" id="1236968"/>
    <lineage>
        <taxon>Bacteria</taxon>
        <taxon>Pseudomonadati</taxon>
        <taxon>Pseudomonadota</taxon>
        <taxon>Alphaproteobacteria</taxon>
        <taxon>Iodidimonadales</taxon>
        <taxon>Iodidimonadaceae</taxon>
        <taxon>Iodidimonas</taxon>
    </lineage>
</organism>
<dbReference type="Proteomes" id="UP000324996">
    <property type="component" value="Unassembled WGS sequence"/>
</dbReference>
<dbReference type="InterPro" id="IPR004441">
    <property type="entry name" value="rRNA_MeTrfase_TrmH"/>
</dbReference>
<accession>A0A5A7NC35</accession>
<dbReference type="GO" id="GO:0032259">
    <property type="term" value="P:methylation"/>
    <property type="evidence" value="ECO:0007669"/>
    <property type="project" value="UniProtKB-KW"/>
</dbReference>
<evidence type="ECO:0000313" key="4">
    <source>
        <dbReference type="EMBL" id="GER05668.1"/>
    </source>
</evidence>
<dbReference type="GO" id="GO:0003723">
    <property type="term" value="F:RNA binding"/>
    <property type="evidence" value="ECO:0007669"/>
    <property type="project" value="InterPro"/>
</dbReference>
<dbReference type="GO" id="GO:0005829">
    <property type="term" value="C:cytosol"/>
    <property type="evidence" value="ECO:0007669"/>
    <property type="project" value="TreeGrafter"/>
</dbReference>
<dbReference type="SMART" id="SM00967">
    <property type="entry name" value="SpoU_sub_bind"/>
    <property type="match status" value="1"/>
</dbReference>
<reference evidence="4 5" key="1">
    <citation type="submission" date="2019-09" db="EMBL/GenBank/DDBJ databases">
        <title>NBRP : Genome information of microbial organism related human and environment.</title>
        <authorList>
            <person name="Hattori M."/>
            <person name="Oshima K."/>
            <person name="Inaba H."/>
            <person name="Suda W."/>
            <person name="Sakamoto M."/>
            <person name="Iino T."/>
            <person name="Kitahara M."/>
            <person name="Oshida Y."/>
            <person name="Iida T."/>
            <person name="Kudo T."/>
            <person name="Itoh T."/>
            <person name="Ohkuma M."/>
        </authorList>
    </citation>
    <scope>NUCLEOTIDE SEQUENCE [LARGE SCALE GENOMIC DNA]</scope>
    <source>
        <strain evidence="4 5">Q-1</strain>
    </source>
</reference>
<evidence type="ECO:0000259" key="3">
    <source>
        <dbReference type="SMART" id="SM00967"/>
    </source>
</evidence>
<name>A0A5A7NC35_9PROT</name>
<dbReference type="Gene3D" id="3.40.1280.10">
    <property type="match status" value="1"/>
</dbReference>
<dbReference type="PANTHER" id="PTHR46429:SF1">
    <property type="entry name" value="23S RRNA (GUANOSINE-2'-O-)-METHYLTRANSFERASE RLMB"/>
    <property type="match status" value="1"/>
</dbReference>
<evidence type="ECO:0000256" key="2">
    <source>
        <dbReference type="ARBA" id="ARBA00022679"/>
    </source>
</evidence>
<dbReference type="CDD" id="cd18103">
    <property type="entry name" value="SpoU-like_RlmB"/>
    <property type="match status" value="1"/>
</dbReference>
<dbReference type="AlphaFoldDB" id="A0A5A7NC35"/>
<dbReference type="GO" id="GO:0006396">
    <property type="term" value="P:RNA processing"/>
    <property type="evidence" value="ECO:0007669"/>
    <property type="project" value="InterPro"/>
</dbReference>
<dbReference type="InterPro" id="IPR029026">
    <property type="entry name" value="tRNA_m1G_MTases_N"/>
</dbReference>
<evidence type="ECO:0000256" key="1">
    <source>
        <dbReference type="ARBA" id="ARBA00022603"/>
    </source>
</evidence>
<evidence type="ECO:0000313" key="5">
    <source>
        <dbReference type="Proteomes" id="UP000324996"/>
    </source>
</evidence>
<proteinExistence type="predicted"/>
<keyword evidence="5" id="KW-1185">Reference proteome</keyword>
<dbReference type="SUPFAM" id="SSF75217">
    <property type="entry name" value="alpha/beta knot"/>
    <property type="match status" value="1"/>
</dbReference>
<protein>
    <recommendedName>
        <fullName evidence="3">RNA 2-O ribose methyltransferase substrate binding domain-containing protein</fullName>
    </recommendedName>
</protein>
<sequence>MIHGRHAVIAALANPARHTIRLHATEAAHKALGAEIDIPQSLAVRLTDPRSLAAMVPAETPTQGLVLEAHPLPPRSLHDFPPQKEGRSLIIMLDQVEDPHNVGAILRSAAVFGAQCLITQDRHAPPESGVLAKAASGALDIVPWVRVTNISAALDQLAEMGYWRIGLAGEGDTDLAQVDLGPALVLVLGAEGRGLRPLTRSHCDILAKIALAPSRGLIDSLNVSNAAAVALYALSQSQP</sequence>
<gene>
    <name evidence="4" type="ORF">JCM17846_33500</name>
</gene>
<dbReference type="GO" id="GO:0008173">
    <property type="term" value="F:RNA methyltransferase activity"/>
    <property type="evidence" value="ECO:0007669"/>
    <property type="project" value="InterPro"/>
</dbReference>
<dbReference type="InterPro" id="IPR013123">
    <property type="entry name" value="SpoU_subst-bd"/>
</dbReference>
<keyword evidence="2" id="KW-0808">Transferase</keyword>
<dbReference type="InterPro" id="IPR029028">
    <property type="entry name" value="Alpha/beta_knot_MTases"/>
</dbReference>
<feature type="domain" description="RNA 2-O ribose methyltransferase substrate binding" evidence="3">
    <location>
        <begin position="1"/>
        <end position="75"/>
    </location>
</feature>
<keyword evidence="1" id="KW-0489">Methyltransferase</keyword>
<comment type="caution">
    <text evidence="4">The sequence shown here is derived from an EMBL/GenBank/DDBJ whole genome shotgun (WGS) entry which is preliminary data.</text>
</comment>